<gene>
    <name evidence="4" type="primary">cwlD</name>
    <name evidence="4" type="ORF">FYJ33_02990</name>
</gene>
<dbReference type="InterPro" id="IPR002508">
    <property type="entry name" value="MurNAc-LAA_cat"/>
</dbReference>
<dbReference type="GO" id="GO:0009253">
    <property type="term" value="P:peptidoglycan catabolic process"/>
    <property type="evidence" value="ECO:0007669"/>
    <property type="project" value="InterPro"/>
</dbReference>
<dbReference type="InterPro" id="IPR014234">
    <property type="entry name" value="Spore_CwlD"/>
</dbReference>
<dbReference type="EMBL" id="VULX01000002">
    <property type="protein sequence ID" value="MSR90407.1"/>
    <property type="molecule type" value="Genomic_DNA"/>
</dbReference>
<feature type="domain" description="MurNAc-LAA" evidence="3">
    <location>
        <begin position="107"/>
        <end position="220"/>
    </location>
</feature>
<dbReference type="Pfam" id="PF01520">
    <property type="entry name" value="Amidase_3"/>
    <property type="match status" value="1"/>
</dbReference>
<feature type="chain" id="PRO_5030977118" evidence="2">
    <location>
        <begin position="28"/>
        <end position="231"/>
    </location>
</feature>
<dbReference type="CDD" id="cd02696">
    <property type="entry name" value="MurNAc-LAA"/>
    <property type="match status" value="1"/>
</dbReference>
<dbReference type="Gene3D" id="3.40.630.40">
    <property type="entry name" value="Zn-dependent exopeptidases"/>
    <property type="match status" value="1"/>
</dbReference>
<dbReference type="Proteomes" id="UP000460287">
    <property type="component" value="Unassembled WGS sequence"/>
</dbReference>
<sequence>MTNKKVFMLILVMCAVLVFVPTESVYAQENSKLTILVDAGHGGVDGGAVAKDGTHEKDINLKIALKLRDELKKNNYNVVMTRDSDTGLYDLGKSIHEKKVQDLTKRAKMQEETNCVVFVSIHQNMFPQEKYKGAQVWHAENADSKILADILQSTLKDEVDPSNNRLAKPAKNMYKILRGEKKCACVIVECGFMSNYEEEQKLKSDEYQQKIAEAVNKGIDTYIKKNKSLEN</sequence>
<dbReference type="SMART" id="SM00646">
    <property type="entry name" value="Ami_3"/>
    <property type="match status" value="1"/>
</dbReference>
<dbReference type="GO" id="GO:0008745">
    <property type="term" value="F:N-acetylmuramoyl-L-alanine amidase activity"/>
    <property type="evidence" value="ECO:0007669"/>
    <property type="project" value="UniProtKB-EC"/>
</dbReference>
<keyword evidence="1 4" id="KW-0378">Hydrolase</keyword>
<proteinExistence type="predicted"/>
<protein>
    <submittedName>
        <fullName evidence="4">N-acetylmuramoyl-L-alanine amidase CwlD</fullName>
        <ecNumber evidence="4">3.5.1.28</ecNumber>
    </submittedName>
</protein>
<evidence type="ECO:0000313" key="4">
    <source>
        <dbReference type="EMBL" id="MSR90407.1"/>
    </source>
</evidence>
<dbReference type="SUPFAM" id="SSF53187">
    <property type="entry name" value="Zn-dependent exopeptidases"/>
    <property type="match status" value="1"/>
</dbReference>
<dbReference type="PANTHER" id="PTHR30404:SF0">
    <property type="entry name" value="N-ACETYLMURAMOYL-L-ALANINE AMIDASE AMIC"/>
    <property type="match status" value="1"/>
</dbReference>
<dbReference type="GO" id="GO:0030288">
    <property type="term" value="C:outer membrane-bounded periplasmic space"/>
    <property type="evidence" value="ECO:0007669"/>
    <property type="project" value="TreeGrafter"/>
</dbReference>
<dbReference type="EC" id="3.5.1.28" evidence="4"/>
<evidence type="ECO:0000313" key="5">
    <source>
        <dbReference type="Proteomes" id="UP000460287"/>
    </source>
</evidence>
<evidence type="ECO:0000259" key="3">
    <source>
        <dbReference type="SMART" id="SM00646"/>
    </source>
</evidence>
<keyword evidence="2" id="KW-0732">Signal</keyword>
<evidence type="ECO:0000256" key="2">
    <source>
        <dbReference type="SAM" id="SignalP"/>
    </source>
</evidence>
<evidence type="ECO:0000256" key="1">
    <source>
        <dbReference type="ARBA" id="ARBA00022801"/>
    </source>
</evidence>
<keyword evidence="5" id="KW-1185">Reference proteome</keyword>
<dbReference type="RefSeq" id="WP_154530293.1">
    <property type="nucleotide sequence ID" value="NZ_JAQXTV010000066.1"/>
</dbReference>
<feature type="signal peptide" evidence="2">
    <location>
        <begin position="1"/>
        <end position="27"/>
    </location>
</feature>
<dbReference type="AlphaFoldDB" id="A0A7X2T0B6"/>
<dbReference type="NCBIfam" id="TIGR02883">
    <property type="entry name" value="spore_cwlD"/>
    <property type="match status" value="1"/>
</dbReference>
<comment type="caution">
    <text evidence="4">The sequence shown here is derived from an EMBL/GenBank/DDBJ whole genome shotgun (WGS) entry which is preliminary data.</text>
</comment>
<accession>A0A7X2T0B6</accession>
<organism evidence="4 5">
    <name type="scientific">Inconstantimicrobium porci</name>
    <dbReference type="NCBI Taxonomy" id="2652291"/>
    <lineage>
        <taxon>Bacteria</taxon>
        <taxon>Bacillati</taxon>
        <taxon>Bacillota</taxon>
        <taxon>Clostridia</taxon>
        <taxon>Eubacteriales</taxon>
        <taxon>Clostridiaceae</taxon>
        <taxon>Inconstantimicrobium</taxon>
    </lineage>
</organism>
<name>A0A7X2T0B6_9CLOT</name>
<dbReference type="PANTHER" id="PTHR30404">
    <property type="entry name" value="N-ACETYLMURAMOYL-L-ALANINE AMIDASE"/>
    <property type="match status" value="1"/>
</dbReference>
<reference evidence="4 5" key="1">
    <citation type="submission" date="2019-08" db="EMBL/GenBank/DDBJ databases">
        <title>In-depth cultivation of the pig gut microbiome towards novel bacterial diversity and tailored functional studies.</title>
        <authorList>
            <person name="Wylensek D."/>
            <person name="Hitch T.C.A."/>
            <person name="Clavel T."/>
        </authorList>
    </citation>
    <scope>NUCLEOTIDE SEQUENCE [LARGE SCALE GENOMIC DNA]</scope>
    <source>
        <strain evidence="4 5">WCA-383-APC-5B</strain>
    </source>
</reference>
<dbReference type="InterPro" id="IPR050695">
    <property type="entry name" value="N-acetylmuramoyl_amidase_3"/>
</dbReference>